<dbReference type="Proteomes" id="UP000541352">
    <property type="component" value="Unassembled WGS sequence"/>
</dbReference>
<organism evidence="1 2">
    <name type="scientific">Runella defluvii</name>
    <dbReference type="NCBI Taxonomy" id="370973"/>
    <lineage>
        <taxon>Bacteria</taxon>
        <taxon>Pseudomonadati</taxon>
        <taxon>Bacteroidota</taxon>
        <taxon>Cytophagia</taxon>
        <taxon>Cytophagales</taxon>
        <taxon>Spirosomataceae</taxon>
        <taxon>Runella</taxon>
    </lineage>
</organism>
<reference evidence="1 2" key="1">
    <citation type="submission" date="2020-08" db="EMBL/GenBank/DDBJ databases">
        <title>Genomic Encyclopedia of Type Strains, Phase IV (KMG-IV): sequencing the most valuable type-strain genomes for metagenomic binning, comparative biology and taxonomic classification.</title>
        <authorList>
            <person name="Goeker M."/>
        </authorList>
    </citation>
    <scope>NUCLEOTIDE SEQUENCE [LARGE SCALE GENOMIC DNA]</scope>
    <source>
        <strain evidence="1 2">DSM 17976</strain>
    </source>
</reference>
<protein>
    <submittedName>
        <fullName evidence="1">Uncharacterized protein</fullName>
    </submittedName>
</protein>
<dbReference type="RefSeq" id="WP_183974240.1">
    <property type="nucleotide sequence ID" value="NZ_JACIBY010000005.1"/>
</dbReference>
<sequence length="424" mass="49235">MKIGFVVSFFDFRNDVRRVITEVAQQHEVTIFGRPENKEEILRHLPAGVKFRLINEKKGGWWNSLWIKLYILFRQIPESRHNFFLMELFKASLATDAAVLKKNHQILAWVRRLPKIISYDFYLNRLQYRAQTDLTGIDQFVCFTAIADDFLMARLVHENHPVKVYVYSWDHACKHTCFSSRATYVCWNERIREDLIHLQHVSSSRASVVGASQFAYIDEYRQVAAQLPRTYDFPYVYVGCAIGVVDLVRDEVSVVKQVAETLQQARPDLKLVVRPYPVQGNWELYAPLRSLPNVVMDDGFRTLDLSVKDSHILEKFEKIANADAFFHMGTTMGLEACFTDTPSFMLDFGYTSTDGLSLYGFIHQYQNDRHLIELAPQNDVRSTEQLADIFKNLSSPTYRALNRLVQNQYQIKSFKEFANDLIAV</sequence>
<keyword evidence="2" id="KW-1185">Reference proteome</keyword>
<evidence type="ECO:0000313" key="2">
    <source>
        <dbReference type="Proteomes" id="UP000541352"/>
    </source>
</evidence>
<gene>
    <name evidence="1" type="ORF">FHS57_002623</name>
</gene>
<evidence type="ECO:0000313" key="1">
    <source>
        <dbReference type="EMBL" id="MBB3838617.1"/>
    </source>
</evidence>
<proteinExistence type="predicted"/>
<comment type="caution">
    <text evidence="1">The sequence shown here is derived from an EMBL/GenBank/DDBJ whole genome shotgun (WGS) entry which is preliminary data.</text>
</comment>
<dbReference type="AlphaFoldDB" id="A0A7W5ZMV9"/>
<dbReference type="EMBL" id="JACIBY010000005">
    <property type="protein sequence ID" value="MBB3838617.1"/>
    <property type="molecule type" value="Genomic_DNA"/>
</dbReference>
<accession>A0A7W5ZMV9</accession>
<name>A0A7W5ZMV9_9BACT</name>